<dbReference type="Proteomes" id="UP000317722">
    <property type="component" value="Unassembled WGS sequence"/>
</dbReference>
<dbReference type="AlphaFoldDB" id="A0A502CYU1"/>
<gene>
    <name evidence="2" type="ORF">EAH86_05250</name>
</gene>
<evidence type="ECO:0000313" key="3">
    <source>
        <dbReference type="Proteomes" id="UP000317722"/>
    </source>
</evidence>
<evidence type="ECO:0000256" key="1">
    <source>
        <dbReference type="SAM" id="Phobius"/>
    </source>
</evidence>
<keyword evidence="1" id="KW-0812">Transmembrane</keyword>
<accession>A0A502CYU1</accession>
<evidence type="ECO:0000313" key="2">
    <source>
        <dbReference type="EMBL" id="TPG17844.1"/>
    </source>
</evidence>
<reference evidence="2 3" key="1">
    <citation type="journal article" date="2019" name="Environ. Microbiol.">
        <title>Species interactions and distinct microbial communities in high Arctic permafrost affected cryosols are associated with the CH4 and CO2 gas fluxes.</title>
        <authorList>
            <person name="Altshuler I."/>
            <person name="Hamel J."/>
            <person name="Turney S."/>
            <person name="Magnuson E."/>
            <person name="Levesque R."/>
            <person name="Greer C."/>
            <person name="Whyte L.G."/>
        </authorList>
    </citation>
    <scope>NUCLEOTIDE SEQUENCE [LARGE SCALE GENOMIC DNA]</scope>
    <source>
        <strain evidence="2 3">S9.3A</strain>
    </source>
</reference>
<organism evidence="2 3">
    <name type="scientific">Pedococcus bigeumensis</name>
    <dbReference type="NCBI Taxonomy" id="433644"/>
    <lineage>
        <taxon>Bacteria</taxon>
        <taxon>Bacillati</taxon>
        <taxon>Actinomycetota</taxon>
        <taxon>Actinomycetes</taxon>
        <taxon>Micrococcales</taxon>
        <taxon>Intrasporangiaceae</taxon>
        <taxon>Pedococcus</taxon>
    </lineage>
</organism>
<comment type="caution">
    <text evidence="2">The sequence shown here is derived from an EMBL/GenBank/DDBJ whole genome shotgun (WGS) entry which is preliminary data.</text>
</comment>
<sequence length="99" mass="10483">MVSLSRGLKVCLTLAALLFAAAAFSLFVGLQKPGQEGFPFLCGSALHPPTDDFPKSVCGYLNRNQQLKVGWLASSGLIVAVGGFASFGVSRRTEVERAH</sequence>
<dbReference type="EMBL" id="RCZM01000002">
    <property type="protein sequence ID" value="TPG17844.1"/>
    <property type="molecule type" value="Genomic_DNA"/>
</dbReference>
<proteinExistence type="predicted"/>
<keyword evidence="3" id="KW-1185">Reference proteome</keyword>
<protein>
    <submittedName>
        <fullName evidence="2">Uncharacterized protein</fullName>
    </submittedName>
</protein>
<keyword evidence="1" id="KW-0472">Membrane</keyword>
<name>A0A502CYU1_9MICO</name>
<keyword evidence="1" id="KW-1133">Transmembrane helix</keyword>
<feature type="transmembrane region" description="Helical" evidence="1">
    <location>
        <begin position="69"/>
        <end position="89"/>
    </location>
</feature>